<dbReference type="Pfam" id="PF13802">
    <property type="entry name" value="Gal_mutarotas_2"/>
    <property type="match status" value="1"/>
</dbReference>
<dbReference type="GO" id="GO:0016787">
    <property type="term" value="F:hydrolase activity"/>
    <property type="evidence" value="ECO:0007669"/>
    <property type="project" value="UniProtKB-KW"/>
</dbReference>
<dbReference type="SUPFAM" id="SSF51011">
    <property type="entry name" value="Glycosyl hydrolase domain"/>
    <property type="match status" value="1"/>
</dbReference>
<dbReference type="SUPFAM" id="SSF74650">
    <property type="entry name" value="Galactose mutarotase-like"/>
    <property type="match status" value="1"/>
</dbReference>
<dbReference type="Gene3D" id="2.60.40.1760">
    <property type="entry name" value="glycosyl hydrolase (family 31)"/>
    <property type="match status" value="1"/>
</dbReference>
<comment type="similarity">
    <text evidence="1 2">Belongs to the glycosyl hydrolase 31 family.</text>
</comment>
<evidence type="ECO:0000256" key="1">
    <source>
        <dbReference type="ARBA" id="ARBA00007806"/>
    </source>
</evidence>
<dbReference type="Gene3D" id="2.60.40.1180">
    <property type="entry name" value="Golgi alpha-mannosidase II"/>
    <property type="match status" value="2"/>
</dbReference>
<dbReference type="RefSeq" id="WP_345252966.1">
    <property type="nucleotide sequence ID" value="NZ_BAABGY010000001.1"/>
</dbReference>
<feature type="domain" description="Glycoside hydrolase family 31 TIM barrel" evidence="4">
    <location>
        <begin position="240"/>
        <end position="577"/>
    </location>
</feature>
<protein>
    <submittedName>
        <fullName evidence="7">Glycoside hydrolase family 31 protein</fullName>
    </submittedName>
</protein>
<evidence type="ECO:0000313" key="7">
    <source>
        <dbReference type="EMBL" id="GAA4319321.1"/>
    </source>
</evidence>
<dbReference type="PANTHER" id="PTHR22762:SF120">
    <property type="entry name" value="HETEROGLYCAN GLUCOSIDASE 1"/>
    <property type="match status" value="1"/>
</dbReference>
<gene>
    <name evidence="7" type="ORF">GCM10023184_04010</name>
</gene>
<dbReference type="SUPFAM" id="SSF51445">
    <property type="entry name" value="(Trans)glycosidases"/>
    <property type="match status" value="1"/>
</dbReference>
<dbReference type="InterPro" id="IPR025887">
    <property type="entry name" value="Glyco_hydro_31_N_dom"/>
</dbReference>
<sequence>MHKPSILFACTLLTSIALAQAPQQRDPAGKPAPARPAAPVGQSVPCSFGEVLLTSYGTDVFKITVKATGDRLADKLSDAVVAKPVATRAFSIRSTGQDSFTVQGLRYTDRDRRSFSFSLAFGGDHKGFRVPLANGERVYGAGERALPLNRRGYRLALNNNPWYGYREGADNLNYSVPFVTSSAGYGLFFDNPARSYLDLGKTDSSVLEWGTPAGEWSMYVILGNPKEVLASYHQLTGTQPLPPRWAFGNLMSRFGYTSEAQTRDILGKMKAEGIPVEAVIFDLFWFGDSIKGTMGNLDWVNKTKWPAPAKMIADFKKEGVHTILITEPFVVETSKNYAAARPFFAVDTARKPYVLEKFYFGRGGLLDLFRTDAQAWFWSHYRKQMALGVEGWWGDLGEPEQHPSDLYHNLKDLGFAGRLYGADEVHNLYGHQWTKMLYNYYAKEHPTKRLFSLNRSGFAGTQRYGIFPWTGDVSRSWSGFRAQLPTLLGMTMSGVPYVHSDAGGFAGGEGDAELYVRWLQFAAFTPIFRPHGTALYEVEKNAFSFPSEAALIDTPYRRHAKAAIDLRYRLLPYNYSLAYRHAVDGSPLMAPLYYHFPGDTIAARLHDEYLWGGNILVAPVIEKGATSRTLYLPEGRWVDPAGKLYEGRRWITMPVTLGTIPFFFRAGTFTPGQHPTPGANTSTEKKATPFLVYVPSDTPAAFDWYLDDGVTKGAVASGKHTLLRCRGRQEGSTVRLQLTPTNTLFATDKLLVQLQGLDEQPKRVAVNGKTFPVIHENDTSARNAPVLWDSGHGSLMILLPKGMKEAVTIEVQR</sequence>
<accession>A0ABP8G8S2</accession>
<evidence type="ECO:0000259" key="6">
    <source>
        <dbReference type="Pfam" id="PF21365"/>
    </source>
</evidence>
<reference evidence="8" key="1">
    <citation type="journal article" date="2019" name="Int. J. Syst. Evol. Microbiol.">
        <title>The Global Catalogue of Microorganisms (GCM) 10K type strain sequencing project: providing services to taxonomists for standard genome sequencing and annotation.</title>
        <authorList>
            <consortium name="The Broad Institute Genomics Platform"/>
            <consortium name="The Broad Institute Genome Sequencing Center for Infectious Disease"/>
            <person name="Wu L."/>
            <person name="Ma J."/>
        </authorList>
    </citation>
    <scope>NUCLEOTIDE SEQUENCE [LARGE SCALE GENOMIC DNA]</scope>
    <source>
        <strain evidence="8">JCM 17919</strain>
    </source>
</reference>
<dbReference type="EMBL" id="BAABGY010000001">
    <property type="protein sequence ID" value="GAA4319321.1"/>
    <property type="molecule type" value="Genomic_DNA"/>
</dbReference>
<dbReference type="Proteomes" id="UP001501725">
    <property type="component" value="Unassembled WGS sequence"/>
</dbReference>
<feature type="domain" description="Glycoside hydrolase family 31 N-terminal" evidence="5">
    <location>
        <begin position="99"/>
        <end position="198"/>
    </location>
</feature>
<organism evidence="7 8">
    <name type="scientific">Flaviaesturariibacter amylovorans</name>
    <dbReference type="NCBI Taxonomy" id="1084520"/>
    <lineage>
        <taxon>Bacteria</taxon>
        <taxon>Pseudomonadati</taxon>
        <taxon>Bacteroidota</taxon>
        <taxon>Chitinophagia</taxon>
        <taxon>Chitinophagales</taxon>
        <taxon>Chitinophagaceae</taxon>
        <taxon>Flaviaestuariibacter</taxon>
    </lineage>
</organism>
<dbReference type="InterPro" id="IPR011013">
    <property type="entry name" value="Gal_mutarotase_sf_dom"/>
</dbReference>
<proteinExistence type="inferred from homology"/>
<feature type="domain" description="Glycosyl hydrolase family 31 C-terminal" evidence="6">
    <location>
        <begin position="585"/>
        <end position="668"/>
    </location>
</feature>
<keyword evidence="3" id="KW-0732">Signal</keyword>
<evidence type="ECO:0000259" key="4">
    <source>
        <dbReference type="Pfam" id="PF01055"/>
    </source>
</evidence>
<dbReference type="Pfam" id="PF21365">
    <property type="entry name" value="Glyco_hydro_31_3rd"/>
    <property type="match status" value="1"/>
</dbReference>
<evidence type="ECO:0000313" key="8">
    <source>
        <dbReference type="Proteomes" id="UP001501725"/>
    </source>
</evidence>
<name>A0ABP8G8S2_9BACT</name>
<dbReference type="InterPro" id="IPR013780">
    <property type="entry name" value="Glyco_hydro_b"/>
</dbReference>
<dbReference type="InterPro" id="IPR000322">
    <property type="entry name" value="Glyco_hydro_31_TIM"/>
</dbReference>
<dbReference type="Pfam" id="PF01055">
    <property type="entry name" value="Glyco_hydro_31_2nd"/>
    <property type="match status" value="1"/>
</dbReference>
<feature type="chain" id="PRO_5046926960" evidence="3">
    <location>
        <begin position="20"/>
        <end position="813"/>
    </location>
</feature>
<feature type="signal peptide" evidence="3">
    <location>
        <begin position="1"/>
        <end position="19"/>
    </location>
</feature>
<keyword evidence="8" id="KW-1185">Reference proteome</keyword>
<dbReference type="PANTHER" id="PTHR22762">
    <property type="entry name" value="ALPHA-GLUCOSIDASE"/>
    <property type="match status" value="1"/>
</dbReference>
<keyword evidence="2 7" id="KW-0378">Hydrolase</keyword>
<dbReference type="Gene3D" id="3.20.20.80">
    <property type="entry name" value="Glycosidases"/>
    <property type="match status" value="1"/>
</dbReference>
<dbReference type="InterPro" id="IPR048395">
    <property type="entry name" value="Glyco_hydro_31_C"/>
</dbReference>
<dbReference type="InterPro" id="IPR017853">
    <property type="entry name" value="GH"/>
</dbReference>
<comment type="caution">
    <text evidence="7">The sequence shown here is derived from an EMBL/GenBank/DDBJ whole genome shotgun (WGS) entry which is preliminary data.</text>
</comment>
<evidence type="ECO:0000259" key="5">
    <source>
        <dbReference type="Pfam" id="PF13802"/>
    </source>
</evidence>
<keyword evidence="2" id="KW-0326">Glycosidase</keyword>
<evidence type="ECO:0000256" key="2">
    <source>
        <dbReference type="RuleBase" id="RU361185"/>
    </source>
</evidence>
<evidence type="ECO:0000256" key="3">
    <source>
        <dbReference type="SAM" id="SignalP"/>
    </source>
</evidence>
<dbReference type="CDD" id="cd14752">
    <property type="entry name" value="GH31_N"/>
    <property type="match status" value="1"/>
</dbReference>